<dbReference type="RefSeq" id="WP_110336532.1">
    <property type="nucleotide sequence ID" value="NZ_MASU01000005.1"/>
</dbReference>
<evidence type="ECO:0000313" key="2">
    <source>
        <dbReference type="EMBL" id="PXY36520.1"/>
    </source>
</evidence>
<dbReference type="OrthoDB" id="3637408at2"/>
<dbReference type="Proteomes" id="UP000247892">
    <property type="component" value="Unassembled WGS sequence"/>
</dbReference>
<gene>
    <name evidence="2" type="ORF">BA062_14120</name>
</gene>
<keyword evidence="3" id="KW-1185">Reference proteome</keyword>
<feature type="region of interest" description="Disordered" evidence="1">
    <location>
        <begin position="67"/>
        <end position="90"/>
    </location>
</feature>
<reference evidence="2 3" key="1">
    <citation type="submission" date="2016-07" db="EMBL/GenBank/DDBJ databases">
        <title>Draft genome sequence of Prauserella sp. YIM 121212, isolated from alkaline soil.</title>
        <authorList>
            <person name="Ruckert C."/>
            <person name="Albersmeier A."/>
            <person name="Jiang C.-L."/>
            <person name="Jiang Y."/>
            <person name="Kalinowski J."/>
            <person name="Schneider O."/>
            <person name="Winkler A."/>
            <person name="Zotchev S.B."/>
        </authorList>
    </citation>
    <scope>NUCLEOTIDE SEQUENCE [LARGE SCALE GENOMIC DNA]</scope>
    <source>
        <strain evidence="2 3">YIM 121212</strain>
    </source>
</reference>
<protein>
    <submittedName>
        <fullName evidence="2">Uncharacterized protein</fullName>
    </submittedName>
</protein>
<name>A0A318LSD5_9PSEU</name>
<comment type="caution">
    <text evidence="2">The sequence shown here is derived from an EMBL/GenBank/DDBJ whole genome shotgun (WGS) entry which is preliminary data.</text>
</comment>
<evidence type="ECO:0000313" key="3">
    <source>
        <dbReference type="Proteomes" id="UP000247892"/>
    </source>
</evidence>
<evidence type="ECO:0000256" key="1">
    <source>
        <dbReference type="SAM" id="MobiDB-lite"/>
    </source>
</evidence>
<accession>A0A318LSD5</accession>
<dbReference type="EMBL" id="MASU01000005">
    <property type="protein sequence ID" value="PXY36520.1"/>
    <property type="molecule type" value="Genomic_DNA"/>
</dbReference>
<dbReference type="AlphaFoldDB" id="A0A318LSD5"/>
<sequence>MSVPQLPGPAETPTIEVRVYRGDELIERNLAESDEEAAALADFWAEVDGVTCDIDDLAVHHRPGDILEPGAAEPADVDYPASTVQGDATS</sequence>
<proteinExistence type="predicted"/>
<organism evidence="2 3">
    <name type="scientific">Prauserella flavalba</name>
    <dbReference type="NCBI Taxonomy" id="1477506"/>
    <lineage>
        <taxon>Bacteria</taxon>
        <taxon>Bacillati</taxon>
        <taxon>Actinomycetota</taxon>
        <taxon>Actinomycetes</taxon>
        <taxon>Pseudonocardiales</taxon>
        <taxon>Pseudonocardiaceae</taxon>
        <taxon>Prauserella</taxon>
    </lineage>
</organism>